<sequence length="120" mass="13343">MGLWSGIGLGIANLNNQTSTEFWKGMGKKFNEGKIDEKDVESILKNSSQNNINSEDFSEISALIKKMEAAKANANSNNGADFSSLKEKYKLHSSDEFFSFANKKVKGVNKSKKNKESSRR</sequence>
<dbReference type="OrthoDB" id="5916782at2"/>
<dbReference type="Proteomes" id="UP000278157">
    <property type="component" value="Chromosome"/>
</dbReference>
<evidence type="ECO:0000313" key="1">
    <source>
        <dbReference type="EMBL" id="VEG85535.1"/>
    </source>
</evidence>
<protein>
    <submittedName>
        <fullName evidence="1">Uncharacterized protein</fullName>
    </submittedName>
</protein>
<name>A0A3S4UT65_CAMUP</name>
<dbReference type="RefSeq" id="WP_027304544.1">
    <property type="nucleotide sequence ID" value="NZ_CBCRZS010000016.1"/>
</dbReference>
<organism evidence="1 2">
    <name type="scientific">Campylobacter upsaliensis</name>
    <dbReference type="NCBI Taxonomy" id="28080"/>
    <lineage>
        <taxon>Bacteria</taxon>
        <taxon>Pseudomonadati</taxon>
        <taxon>Campylobacterota</taxon>
        <taxon>Epsilonproteobacteria</taxon>
        <taxon>Campylobacterales</taxon>
        <taxon>Campylobacteraceae</taxon>
        <taxon>Campylobacter</taxon>
    </lineage>
</organism>
<dbReference type="AlphaFoldDB" id="A0A3S4UT65"/>
<reference evidence="1 2" key="1">
    <citation type="submission" date="2018-12" db="EMBL/GenBank/DDBJ databases">
        <authorList>
            <consortium name="Pathogen Informatics"/>
        </authorList>
    </citation>
    <scope>NUCLEOTIDE SEQUENCE [LARGE SCALE GENOMIC DNA]</scope>
    <source>
        <strain evidence="1 2">NCTC11541</strain>
    </source>
</reference>
<proteinExistence type="predicted"/>
<gene>
    <name evidence="1" type="ORF">NCTC11541_01603</name>
</gene>
<accession>A0A3S4UT65</accession>
<dbReference type="EMBL" id="LR134372">
    <property type="protein sequence ID" value="VEG85535.1"/>
    <property type="molecule type" value="Genomic_DNA"/>
</dbReference>
<evidence type="ECO:0000313" key="2">
    <source>
        <dbReference type="Proteomes" id="UP000278157"/>
    </source>
</evidence>